<evidence type="ECO:0000256" key="1">
    <source>
        <dbReference type="SAM" id="Phobius"/>
    </source>
</evidence>
<accession>A0ABR7MIK2</accession>
<organism evidence="2 3">
    <name type="scientific">Hymenobacter citatus</name>
    <dbReference type="NCBI Taxonomy" id="2763506"/>
    <lineage>
        <taxon>Bacteria</taxon>
        <taxon>Pseudomonadati</taxon>
        <taxon>Bacteroidota</taxon>
        <taxon>Cytophagia</taxon>
        <taxon>Cytophagales</taxon>
        <taxon>Hymenobacteraceae</taxon>
        <taxon>Hymenobacter</taxon>
    </lineage>
</organism>
<reference evidence="2 3" key="1">
    <citation type="submission" date="2020-08" db="EMBL/GenBank/DDBJ databases">
        <title>Hymenobacter sp.</title>
        <authorList>
            <person name="Kim M.K."/>
        </authorList>
    </citation>
    <scope>NUCLEOTIDE SEQUENCE [LARGE SCALE GENOMIC DNA]</scope>
    <source>
        <strain evidence="2 3">BT507</strain>
    </source>
</reference>
<sequence length="51" mass="5880">MGNGLFFQLAFLIPIFYLVAGLVLFVLAVRVLLVLHTYLTLKVKQEQERML</sequence>
<comment type="caution">
    <text evidence="2">The sequence shown here is derived from an EMBL/GenBank/DDBJ whole genome shotgun (WGS) entry which is preliminary data.</text>
</comment>
<dbReference type="EMBL" id="JACSCY010000005">
    <property type="protein sequence ID" value="MBC6610896.1"/>
    <property type="molecule type" value="Genomic_DNA"/>
</dbReference>
<evidence type="ECO:0000313" key="3">
    <source>
        <dbReference type="Proteomes" id="UP000622017"/>
    </source>
</evidence>
<evidence type="ECO:0000313" key="2">
    <source>
        <dbReference type="EMBL" id="MBC6610896.1"/>
    </source>
</evidence>
<keyword evidence="3" id="KW-1185">Reference proteome</keyword>
<proteinExistence type="predicted"/>
<keyword evidence="1" id="KW-1133">Transmembrane helix</keyword>
<protein>
    <submittedName>
        <fullName evidence="2">Uncharacterized protein</fullName>
    </submittedName>
</protein>
<keyword evidence="1" id="KW-0472">Membrane</keyword>
<keyword evidence="1" id="KW-0812">Transmembrane</keyword>
<feature type="transmembrane region" description="Helical" evidence="1">
    <location>
        <begin position="15"/>
        <end position="41"/>
    </location>
</feature>
<gene>
    <name evidence="2" type="ORF">H8B15_08170</name>
</gene>
<name>A0ABR7MIK2_9BACT</name>
<dbReference type="RefSeq" id="WP_187319192.1">
    <property type="nucleotide sequence ID" value="NZ_JACSCY010000005.1"/>
</dbReference>
<dbReference type="Proteomes" id="UP000622017">
    <property type="component" value="Unassembled WGS sequence"/>
</dbReference>